<evidence type="ECO:0000256" key="1">
    <source>
        <dbReference type="SAM" id="MobiDB-lite"/>
    </source>
</evidence>
<dbReference type="Proteomes" id="UP000717696">
    <property type="component" value="Unassembled WGS sequence"/>
</dbReference>
<feature type="region of interest" description="Disordered" evidence="1">
    <location>
        <begin position="243"/>
        <end position="262"/>
    </location>
</feature>
<comment type="caution">
    <text evidence="2">The sequence shown here is derived from an EMBL/GenBank/DDBJ whole genome shotgun (WGS) entry which is preliminary data.</text>
</comment>
<dbReference type="OrthoDB" id="5066694at2759"/>
<sequence>MGTISRSSWFPSARKRRAASLSARLHEQVNNCHLVESASQSFPRGSQETPHHPVVARRRKSLGDVFHSVKAVKWSLDEDPVSDSSNSPVESGSYKKEAPEAMDDTESHSSITTSESGPPRIEVPSELNQGNIQRSSTFRSFLEKAATDINIKYGLARSLSTSRNGGRLSSWSKTHSADTEIEPKSVMSRPRFVVDTSSIAPAALFTDSTVASCKSCGSRVCCRSKDKRGIPVHQVEKILEQSIHLRNPSRKSPPIRHSETAGGSDYLIDSSLSLLKRPIPLWNPIRQSHPIRHSERAGGSGYLINSSLSLLCISEECQSNANSDSIGNESTATSNIPCPEHYGAGDVESVVYCREKYPVTPGILPMSHSCSADTLNLPSRAVSASTYSQLYQTQDDDLIHLGAWIDESTLQRRPKALIISTALVIEAKAL</sequence>
<feature type="region of interest" description="Disordered" evidence="1">
    <location>
        <begin position="77"/>
        <end position="129"/>
    </location>
</feature>
<reference evidence="2" key="1">
    <citation type="journal article" date="2021" name="Nat. Commun.">
        <title>Genetic determinants of endophytism in the Arabidopsis root mycobiome.</title>
        <authorList>
            <person name="Mesny F."/>
            <person name="Miyauchi S."/>
            <person name="Thiergart T."/>
            <person name="Pickel B."/>
            <person name="Atanasova L."/>
            <person name="Karlsson M."/>
            <person name="Huettel B."/>
            <person name="Barry K.W."/>
            <person name="Haridas S."/>
            <person name="Chen C."/>
            <person name="Bauer D."/>
            <person name="Andreopoulos W."/>
            <person name="Pangilinan J."/>
            <person name="LaButti K."/>
            <person name="Riley R."/>
            <person name="Lipzen A."/>
            <person name="Clum A."/>
            <person name="Drula E."/>
            <person name="Henrissat B."/>
            <person name="Kohler A."/>
            <person name="Grigoriev I.V."/>
            <person name="Martin F.M."/>
            <person name="Hacquard S."/>
        </authorList>
    </citation>
    <scope>NUCLEOTIDE SEQUENCE</scope>
    <source>
        <strain evidence="2">MPI-CAGE-AT-0021</strain>
    </source>
</reference>
<evidence type="ECO:0000313" key="3">
    <source>
        <dbReference type="Proteomes" id="UP000717696"/>
    </source>
</evidence>
<keyword evidence="3" id="KW-1185">Reference proteome</keyword>
<protein>
    <submittedName>
        <fullName evidence="2">Uncharacterized protein</fullName>
    </submittedName>
</protein>
<name>A0A9P9IUC8_9HYPO</name>
<dbReference type="AlphaFoldDB" id="A0A9P9IUC8"/>
<proteinExistence type="predicted"/>
<accession>A0A9P9IUC8</accession>
<organism evidence="2 3">
    <name type="scientific">Dactylonectria estremocensis</name>
    <dbReference type="NCBI Taxonomy" id="1079267"/>
    <lineage>
        <taxon>Eukaryota</taxon>
        <taxon>Fungi</taxon>
        <taxon>Dikarya</taxon>
        <taxon>Ascomycota</taxon>
        <taxon>Pezizomycotina</taxon>
        <taxon>Sordariomycetes</taxon>
        <taxon>Hypocreomycetidae</taxon>
        <taxon>Hypocreales</taxon>
        <taxon>Nectriaceae</taxon>
        <taxon>Dactylonectria</taxon>
    </lineage>
</organism>
<dbReference type="EMBL" id="JAGMUU010000019">
    <property type="protein sequence ID" value="KAH7131405.1"/>
    <property type="molecule type" value="Genomic_DNA"/>
</dbReference>
<gene>
    <name evidence="2" type="ORF">B0J13DRAFT_529403</name>
</gene>
<evidence type="ECO:0000313" key="2">
    <source>
        <dbReference type="EMBL" id="KAH7131405.1"/>
    </source>
</evidence>